<keyword evidence="2" id="KW-1185">Reference proteome</keyword>
<name>A0A9P4UTH2_9PEZI</name>
<dbReference type="EMBL" id="MU003773">
    <property type="protein sequence ID" value="KAF2724095.1"/>
    <property type="molecule type" value="Genomic_DNA"/>
</dbReference>
<accession>A0A9P4UTH2</accession>
<gene>
    <name evidence="1" type="ORF">K431DRAFT_165340</name>
</gene>
<reference evidence="1" key="1">
    <citation type="journal article" date="2020" name="Stud. Mycol.">
        <title>101 Dothideomycetes genomes: a test case for predicting lifestyles and emergence of pathogens.</title>
        <authorList>
            <person name="Haridas S."/>
            <person name="Albert R."/>
            <person name="Binder M."/>
            <person name="Bloem J."/>
            <person name="Labutti K."/>
            <person name="Salamov A."/>
            <person name="Andreopoulos B."/>
            <person name="Baker S."/>
            <person name="Barry K."/>
            <person name="Bills G."/>
            <person name="Bluhm B."/>
            <person name="Cannon C."/>
            <person name="Castanera R."/>
            <person name="Culley D."/>
            <person name="Daum C."/>
            <person name="Ezra D."/>
            <person name="Gonzalez J."/>
            <person name="Henrissat B."/>
            <person name="Kuo A."/>
            <person name="Liang C."/>
            <person name="Lipzen A."/>
            <person name="Lutzoni F."/>
            <person name="Magnuson J."/>
            <person name="Mondo S."/>
            <person name="Nolan M."/>
            <person name="Ohm R."/>
            <person name="Pangilinan J."/>
            <person name="Park H.-J."/>
            <person name="Ramirez L."/>
            <person name="Alfaro M."/>
            <person name="Sun H."/>
            <person name="Tritt A."/>
            <person name="Yoshinaga Y."/>
            <person name="Zwiers L.-H."/>
            <person name="Turgeon B."/>
            <person name="Goodwin S."/>
            <person name="Spatafora J."/>
            <person name="Crous P."/>
            <person name="Grigoriev I."/>
        </authorList>
    </citation>
    <scope>NUCLEOTIDE SEQUENCE</scope>
    <source>
        <strain evidence="1">CBS 116435</strain>
    </source>
</reference>
<dbReference type="Proteomes" id="UP000799441">
    <property type="component" value="Unassembled WGS sequence"/>
</dbReference>
<organism evidence="1 2">
    <name type="scientific">Polychaeton citri CBS 116435</name>
    <dbReference type="NCBI Taxonomy" id="1314669"/>
    <lineage>
        <taxon>Eukaryota</taxon>
        <taxon>Fungi</taxon>
        <taxon>Dikarya</taxon>
        <taxon>Ascomycota</taxon>
        <taxon>Pezizomycotina</taxon>
        <taxon>Dothideomycetes</taxon>
        <taxon>Dothideomycetidae</taxon>
        <taxon>Capnodiales</taxon>
        <taxon>Capnodiaceae</taxon>
        <taxon>Polychaeton</taxon>
    </lineage>
</organism>
<comment type="caution">
    <text evidence="1">The sequence shown here is derived from an EMBL/GenBank/DDBJ whole genome shotgun (WGS) entry which is preliminary data.</text>
</comment>
<evidence type="ECO:0000313" key="1">
    <source>
        <dbReference type="EMBL" id="KAF2724095.1"/>
    </source>
</evidence>
<dbReference type="AlphaFoldDB" id="A0A9P4UTH2"/>
<protein>
    <submittedName>
        <fullName evidence="1">Uncharacterized protein</fullName>
    </submittedName>
</protein>
<sequence>MCACARFSLSLYSRARALSLRMPPVCSLVSSRPVSSCLDIVGYPTHPTLPYPVPFCPARPCPALPCPVQSSHAHSFSHRKTSATIRALTLWHFSLERLYALPSAVALLLLACERITCTLN</sequence>
<evidence type="ECO:0000313" key="2">
    <source>
        <dbReference type="Proteomes" id="UP000799441"/>
    </source>
</evidence>
<proteinExistence type="predicted"/>